<evidence type="ECO:0000259" key="1">
    <source>
        <dbReference type="SMART" id="SM00471"/>
    </source>
</evidence>
<dbReference type="Proteomes" id="UP001475781">
    <property type="component" value="Chromosome"/>
</dbReference>
<dbReference type="RefSeq" id="WP_341582317.1">
    <property type="nucleotide sequence ID" value="NZ_CP101118.1"/>
</dbReference>
<dbReference type="InterPro" id="IPR006674">
    <property type="entry name" value="HD_domain"/>
</dbReference>
<dbReference type="EMBL" id="CP101118">
    <property type="protein sequence ID" value="WZF89774.1"/>
    <property type="molecule type" value="Genomic_DNA"/>
</dbReference>
<dbReference type="PANTHER" id="PTHR11373:SF4">
    <property type="entry name" value="DEOXYNUCLEOSIDE TRIPHOSPHATE TRIPHOSPHOHYDROLASE SAMHD1"/>
    <property type="match status" value="1"/>
</dbReference>
<gene>
    <name evidence="2" type="ORF">NLK58_06145</name>
</gene>
<dbReference type="CDD" id="cd00077">
    <property type="entry name" value="HDc"/>
    <property type="match status" value="1"/>
</dbReference>
<dbReference type="InterPro" id="IPR050135">
    <property type="entry name" value="dGTPase-like"/>
</dbReference>
<dbReference type="InterPro" id="IPR003607">
    <property type="entry name" value="HD/PDEase_dom"/>
</dbReference>
<protein>
    <submittedName>
        <fullName evidence="2">HD domain-containing protein</fullName>
    </submittedName>
</protein>
<keyword evidence="3" id="KW-1185">Reference proteome</keyword>
<name>A0ABZ2W5V0_9GAMM</name>
<dbReference type="Pfam" id="PF01966">
    <property type="entry name" value="HD"/>
    <property type="match status" value="1"/>
</dbReference>
<evidence type="ECO:0000313" key="2">
    <source>
        <dbReference type="EMBL" id="WZF89774.1"/>
    </source>
</evidence>
<accession>A0ABZ2W5V0</accession>
<dbReference type="PANTHER" id="PTHR11373">
    <property type="entry name" value="DEOXYNUCLEOSIDE TRIPHOSPHATE TRIPHOSPHOHYDROLASE"/>
    <property type="match status" value="1"/>
</dbReference>
<feature type="domain" description="HD/PDEase" evidence="1">
    <location>
        <begin position="66"/>
        <end position="188"/>
    </location>
</feature>
<proteinExistence type="predicted"/>
<organism evidence="2 3">
    <name type="scientific">Marinobacter metalliresistant</name>
    <dbReference type="NCBI Taxonomy" id="2961995"/>
    <lineage>
        <taxon>Bacteria</taxon>
        <taxon>Pseudomonadati</taxon>
        <taxon>Pseudomonadota</taxon>
        <taxon>Gammaproteobacteria</taxon>
        <taxon>Pseudomonadales</taxon>
        <taxon>Marinobacteraceae</taxon>
        <taxon>Marinobacter</taxon>
    </lineage>
</organism>
<dbReference type="SUPFAM" id="SSF109604">
    <property type="entry name" value="HD-domain/PDEase-like"/>
    <property type="match status" value="1"/>
</dbReference>
<evidence type="ECO:0000313" key="3">
    <source>
        <dbReference type="Proteomes" id="UP001475781"/>
    </source>
</evidence>
<sequence>MKQPGLSHIPEPEAERWQQDALQFWRVQIERDPFFAPVLTSAAFQRLQDISFLGALDYAARSPKQRTGSRADHSLNVAALANFVAVKRGYSRELSRHLILAGLLHDIGHPPLSHSAEPFIKKHIGYGHHLAGEKILKGQNELGETLHNWLEVHSDIPFLISLIDQRARYVDGGDLFASPINIDTIEGITRTYRLIEPGIAVHLNRQRVRLAEASFLSGMNTGLKDLDYFWTMKHRVYTNLITSTQGLLADKLSQLYFEQERAEFAEKDMFSSENLWRKQYAGLFENLKKINRKSLKVSWLSGRQVRYTTRSYYLDIEKRGLARYRCAKQGASVTLPAIQKLEEWPIQISLVE</sequence>
<dbReference type="SMART" id="SM00471">
    <property type="entry name" value="HDc"/>
    <property type="match status" value="1"/>
</dbReference>
<reference evidence="2 3" key="1">
    <citation type="submission" date="2022-07" db="EMBL/GenBank/DDBJ databases">
        <title>A copper resistant bacterium isolated from sediment samples of deep sea hydrothermal areas.</title>
        <authorList>
            <person name="Zeng X."/>
        </authorList>
    </citation>
    <scope>NUCLEOTIDE SEQUENCE [LARGE SCALE GENOMIC DNA]</scope>
    <source>
        <strain evidence="3">CuT 6</strain>
    </source>
</reference>
<dbReference type="Gene3D" id="1.10.3210.10">
    <property type="entry name" value="Hypothetical protein af1432"/>
    <property type="match status" value="1"/>
</dbReference>